<reference evidence="1" key="1">
    <citation type="submission" date="2018-02" db="EMBL/GenBank/DDBJ databases">
        <title>Rhizophora mucronata_Transcriptome.</title>
        <authorList>
            <person name="Meera S.P."/>
            <person name="Sreeshan A."/>
            <person name="Augustine A."/>
        </authorList>
    </citation>
    <scope>NUCLEOTIDE SEQUENCE</scope>
    <source>
        <tissue evidence="1">Leaf</tissue>
    </source>
</reference>
<sequence>MYFPTVACFTSLNASNVSVVHCVVALKGIARRLPVFSNISLFSYF</sequence>
<accession>A0A2P2PJ17</accession>
<proteinExistence type="predicted"/>
<dbReference type="AlphaFoldDB" id="A0A2P2PJ17"/>
<protein>
    <submittedName>
        <fullName evidence="1">Uncharacterized protein</fullName>
    </submittedName>
</protein>
<organism evidence="1">
    <name type="scientific">Rhizophora mucronata</name>
    <name type="common">Asiatic mangrove</name>
    <dbReference type="NCBI Taxonomy" id="61149"/>
    <lineage>
        <taxon>Eukaryota</taxon>
        <taxon>Viridiplantae</taxon>
        <taxon>Streptophyta</taxon>
        <taxon>Embryophyta</taxon>
        <taxon>Tracheophyta</taxon>
        <taxon>Spermatophyta</taxon>
        <taxon>Magnoliopsida</taxon>
        <taxon>eudicotyledons</taxon>
        <taxon>Gunneridae</taxon>
        <taxon>Pentapetalae</taxon>
        <taxon>rosids</taxon>
        <taxon>fabids</taxon>
        <taxon>Malpighiales</taxon>
        <taxon>Rhizophoraceae</taxon>
        <taxon>Rhizophora</taxon>
    </lineage>
</organism>
<evidence type="ECO:0000313" key="1">
    <source>
        <dbReference type="EMBL" id="MBX54651.1"/>
    </source>
</evidence>
<name>A0A2P2PJ17_RHIMU</name>
<dbReference type="EMBL" id="GGEC01074167">
    <property type="protein sequence ID" value="MBX54651.1"/>
    <property type="molecule type" value="Transcribed_RNA"/>
</dbReference>